<evidence type="ECO:0000256" key="6">
    <source>
        <dbReference type="PIRSR" id="PIRSR615500-1"/>
    </source>
</evidence>
<dbReference type="InterPro" id="IPR037045">
    <property type="entry name" value="S8pro/Inhibitor_I9_sf"/>
</dbReference>
<dbReference type="PRINTS" id="PR00723">
    <property type="entry name" value="SUBTILISIN"/>
</dbReference>
<evidence type="ECO:0000256" key="8">
    <source>
        <dbReference type="SAM" id="Coils"/>
    </source>
</evidence>
<organism evidence="13 14">
    <name type="scientific">Abeliophyllum distichum</name>
    <dbReference type="NCBI Taxonomy" id="126358"/>
    <lineage>
        <taxon>Eukaryota</taxon>
        <taxon>Viridiplantae</taxon>
        <taxon>Streptophyta</taxon>
        <taxon>Embryophyta</taxon>
        <taxon>Tracheophyta</taxon>
        <taxon>Spermatophyta</taxon>
        <taxon>Magnoliopsida</taxon>
        <taxon>eudicotyledons</taxon>
        <taxon>Gunneridae</taxon>
        <taxon>Pentapetalae</taxon>
        <taxon>asterids</taxon>
        <taxon>lamiids</taxon>
        <taxon>Lamiales</taxon>
        <taxon>Oleaceae</taxon>
        <taxon>Forsythieae</taxon>
        <taxon>Abeliophyllum</taxon>
    </lineage>
</organism>
<feature type="domain" description="Inhibitor I9" evidence="11">
    <location>
        <begin position="65"/>
        <end position="142"/>
    </location>
</feature>
<evidence type="ECO:0000256" key="7">
    <source>
        <dbReference type="PROSITE-ProRule" id="PRU01240"/>
    </source>
</evidence>
<dbReference type="AlphaFoldDB" id="A0ABD1QFW2"/>
<dbReference type="InterPro" id="IPR000209">
    <property type="entry name" value="Peptidase_S8/S53_dom"/>
</dbReference>
<evidence type="ECO:0000256" key="3">
    <source>
        <dbReference type="ARBA" id="ARBA00022729"/>
    </source>
</evidence>
<dbReference type="Proteomes" id="UP001604336">
    <property type="component" value="Unassembled WGS sequence"/>
</dbReference>
<feature type="active site" description="Charge relay system" evidence="6 7">
    <location>
        <position position="262"/>
    </location>
</feature>
<dbReference type="FunFam" id="3.40.50.200:FF:000006">
    <property type="entry name" value="Subtilisin-like protease SBT1.5"/>
    <property type="match status" value="1"/>
</dbReference>
<feature type="domain" description="Peptidase S8/S53" evidence="9">
    <location>
        <begin position="180"/>
        <end position="650"/>
    </location>
</feature>
<reference evidence="14" key="1">
    <citation type="submission" date="2024-07" db="EMBL/GenBank/DDBJ databases">
        <title>Two chromosome-level genome assemblies of Korean endemic species Abeliophyllum distichum and Forsythia ovata (Oleaceae).</title>
        <authorList>
            <person name="Jang H."/>
        </authorList>
    </citation>
    <scope>NUCLEOTIDE SEQUENCE [LARGE SCALE GENOMIC DNA]</scope>
</reference>
<evidence type="ECO:0000313" key="13">
    <source>
        <dbReference type="EMBL" id="KAL2475113.1"/>
    </source>
</evidence>
<feature type="active site" description="Charge relay system" evidence="6 7">
    <location>
        <position position="189"/>
    </location>
</feature>
<dbReference type="Gene3D" id="3.50.30.30">
    <property type="match status" value="1"/>
</dbReference>
<evidence type="ECO:0000259" key="10">
    <source>
        <dbReference type="Pfam" id="PF02225"/>
    </source>
</evidence>
<dbReference type="CDD" id="cd02120">
    <property type="entry name" value="PA_subtilisin_like"/>
    <property type="match status" value="1"/>
</dbReference>
<comment type="similarity">
    <text evidence="1 7">Belongs to the peptidase S8 family.</text>
</comment>
<keyword evidence="14" id="KW-1185">Reference proteome</keyword>
<dbReference type="InterPro" id="IPR023828">
    <property type="entry name" value="Peptidase_S8_Ser-AS"/>
</dbReference>
<accession>A0ABD1QFW2</accession>
<dbReference type="FunFam" id="3.30.70.80:FF:000002">
    <property type="entry name" value="Subtilisin-like protease SBT5.3"/>
    <property type="match status" value="1"/>
</dbReference>
<evidence type="ECO:0000256" key="1">
    <source>
        <dbReference type="ARBA" id="ARBA00011073"/>
    </source>
</evidence>
<evidence type="ECO:0000259" key="12">
    <source>
        <dbReference type="Pfam" id="PF17766"/>
    </source>
</evidence>
<evidence type="ECO:0000313" key="14">
    <source>
        <dbReference type="Proteomes" id="UP001604336"/>
    </source>
</evidence>
<keyword evidence="5 7" id="KW-0720">Serine protease</keyword>
<dbReference type="InterPro" id="IPR041469">
    <property type="entry name" value="Subtilisin-like_FN3"/>
</dbReference>
<dbReference type="Pfam" id="PF00082">
    <property type="entry name" value="Peptidase_S8"/>
    <property type="match status" value="1"/>
</dbReference>
<dbReference type="InterPro" id="IPR015500">
    <property type="entry name" value="Peptidase_S8_subtilisin-rel"/>
</dbReference>
<dbReference type="CDD" id="cd04852">
    <property type="entry name" value="Peptidases_S8_3"/>
    <property type="match status" value="1"/>
</dbReference>
<keyword evidence="8" id="KW-0175">Coiled coil</keyword>
<name>A0ABD1QFW2_9LAMI</name>
<proteinExistence type="inferred from homology"/>
<dbReference type="PROSITE" id="PS00138">
    <property type="entry name" value="SUBTILASE_SER"/>
    <property type="match status" value="1"/>
</dbReference>
<feature type="domain" description="Subtilisin-like protease fibronectin type-III" evidence="12">
    <location>
        <begin position="699"/>
        <end position="795"/>
    </location>
</feature>
<dbReference type="InterPro" id="IPR034197">
    <property type="entry name" value="Peptidases_S8_3"/>
</dbReference>
<dbReference type="Pfam" id="PF17766">
    <property type="entry name" value="fn3_6"/>
    <property type="match status" value="1"/>
</dbReference>
<evidence type="ECO:0000259" key="11">
    <source>
        <dbReference type="Pfam" id="PF05922"/>
    </source>
</evidence>
<dbReference type="Gene3D" id="3.40.50.200">
    <property type="entry name" value="Peptidase S8/S53 domain"/>
    <property type="match status" value="1"/>
</dbReference>
<dbReference type="FunFam" id="3.50.30.30:FF:000005">
    <property type="entry name" value="subtilisin-like protease SBT1.5"/>
    <property type="match status" value="1"/>
</dbReference>
<evidence type="ECO:0000259" key="9">
    <source>
        <dbReference type="Pfam" id="PF00082"/>
    </source>
</evidence>
<evidence type="ECO:0000256" key="5">
    <source>
        <dbReference type="ARBA" id="ARBA00022825"/>
    </source>
</evidence>
<feature type="domain" description="PA" evidence="10">
    <location>
        <begin position="419"/>
        <end position="504"/>
    </location>
</feature>
<dbReference type="InterPro" id="IPR045051">
    <property type="entry name" value="SBT"/>
</dbReference>
<evidence type="ECO:0000256" key="2">
    <source>
        <dbReference type="ARBA" id="ARBA00022670"/>
    </source>
</evidence>
<dbReference type="GO" id="GO:0006508">
    <property type="term" value="P:proteolysis"/>
    <property type="evidence" value="ECO:0007669"/>
    <property type="project" value="UniProtKB-KW"/>
</dbReference>
<comment type="caution">
    <text evidence="13">The sequence shown here is derived from an EMBL/GenBank/DDBJ whole genome shotgun (WGS) entry which is preliminary data.</text>
</comment>
<evidence type="ECO:0000256" key="4">
    <source>
        <dbReference type="ARBA" id="ARBA00022801"/>
    </source>
</evidence>
<keyword evidence="2 7" id="KW-0645">Protease</keyword>
<protein>
    <submittedName>
        <fullName evidence="13">Subtilase family protein</fullName>
    </submittedName>
</protein>
<feature type="coiled-coil region" evidence="8">
    <location>
        <begin position="21"/>
        <end position="61"/>
    </location>
</feature>
<dbReference type="Gene3D" id="3.30.70.80">
    <property type="entry name" value="Peptidase S8 propeptide/proteinase inhibitor I9"/>
    <property type="match status" value="1"/>
</dbReference>
<dbReference type="InterPro" id="IPR036852">
    <property type="entry name" value="Peptidase_S8/S53_dom_sf"/>
</dbReference>
<dbReference type="Gene3D" id="2.60.40.2310">
    <property type="match status" value="1"/>
</dbReference>
<dbReference type="PANTHER" id="PTHR10795">
    <property type="entry name" value="PROPROTEIN CONVERTASE SUBTILISIN/KEXIN"/>
    <property type="match status" value="1"/>
</dbReference>
<keyword evidence="3" id="KW-0732">Signal</keyword>
<dbReference type="GO" id="GO:0004252">
    <property type="term" value="F:serine-type endopeptidase activity"/>
    <property type="evidence" value="ECO:0007669"/>
    <property type="project" value="UniProtKB-UniRule"/>
</dbReference>
<dbReference type="InterPro" id="IPR010259">
    <property type="entry name" value="S8pro/Inhibitor_I9"/>
</dbReference>
<dbReference type="Pfam" id="PF02225">
    <property type="entry name" value="PA"/>
    <property type="match status" value="1"/>
</dbReference>
<sequence>MLFDLKFIQMVQHETLPLKEEKQFIREIKQLKQLCEQLSSNMGSQDQIQQALNQREEVKDRLKIYIVYMGEHEEKRTLLEIEDKHFSYLMSVKNSGEEAKASMVYSYKNVINGFSAFLTAEEAQKLSEMDGVVSVFKSHPMTYTIQTTRSWDFINLLTSGNSGNISGIKDEELLQKADYGKDIIVGVLDTGVWPESQSFSDEGMGPVPSSWKGICQSGIDFNSSHCNRKLIGARYYLKGHEAQYGPLNETINYRSARDRDGHGTHTASTVAGRKVHNTSLLGGFASGTAEGGAPLARLAIYKVCWTIPGPSKVLKSTCFHEDMLAAFDDAIADGVHVISISITPYKNIEYTQDGITLGALHAAKRNIVVVASAGNWGPGPVNLGASSIDRIFSSPVLLGNGLRIEGQTVTPYKLNTVRPLVYAGDAEAPGTTTSYVLSGTLSQEIVQGKIVLCLSGNSSNVEKGMEVKRAGGAGFILQNPADGIGVSVDAHVLPGTAIFSNDSATILDYIRTNKNPTAIIVPGRTVLGSKPSPFMTSFSSTGPNGLEPNILKPDITAPGLNILAAWSEATSPTKLFEDNRVVKYNINSGTSMSCPHVAAAAALIKAAHPDWSSAAIRSALMTTSTQSNNIGTPITDANGNPATPFHYGSGHFQPAKAMDPGLVYDSNYTDYLLFLCTYNTAKNVDPSFTCPKEFSSPSNLNYPTVAASFINGEISVHRTVTNVGAGGSVYNLSIGTPIGYSVNISPTTLNFTHSGEIRSFNITIKPEIGVTKDDYAFGWYMWSDGTHTVRSPIVVL</sequence>
<dbReference type="EMBL" id="JBFOLK010000011">
    <property type="protein sequence ID" value="KAL2475113.1"/>
    <property type="molecule type" value="Genomic_DNA"/>
</dbReference>
<dbReference type="InterPro" id="IPR003137">
    <property type="entry name" value="PA_domain"/>
</dbReference>
<feature type="active site" description="Charge relay system" evidence="6 7">
    <location>
        <position position="591"/>
    </location>
</feature>
<gene>
    <name evidence="13" type="ORF">Adt_35849</name>
</gene>
<keyword evidence="4 7" id="KW-0378">Hydrolase</keyword>
<dbReference type="PROSITE" id="PS51892">
    <property type="entry name" value="SUBTILASE"/>
    <property type="match status" value="1"/>
</dbReference>
<dbReference type="SUPFAM" id="SSF52743">
    <property type="entry name" value="Subtilisin-like"/>
    <property type="match status" value="1"/>
</dbReference>
<dbReference type="Pfam" id="PF05922">
    <property type="entry name" value="Inhibitor_I9"/>
    <property type="match status" value="1"/>
</dbReference>